<evidence type="ECO:0000313" key="8">
    <source>
        <dbReference type="Proteomes" id="UP000653472"/>
    </source>
</evidence>
<dbReference type="InterPro" id="IPR045851">
    <property type="entry name" value="AMP-bd_C_sf"/>
</dbReference>
<name>A0A969W6L8_9GAMM</name>
<dbReference type="Pfam" id="PF13193">
    <property type="entry name" value="AMP-binding_C"/>
    <property type="match status" value="1"/>
</dbReference>
<evidence type="ECO:0000256" key="1">
    <source>
        <dbReference type="ARBA" id="ARBA00006432"/>
    </source>
</evidence>
<keyword evidence="3" id="KW-0547">Nucleotide-binding</keyword>
<dbReference type="GO" id="GO:0006633">
    <property type="term" value="P:fatty acid biosynthetic process"/>
    <property type="evidence" value="ECO:0007669"/>
    <property type="project" value="TreeGrafter"/>
</dbReference>
<dbReference type="GO" id="GO:0006637">
    <property type="term" value="P:acyl-CoA metabolic process"/>
    <property type="evidence" value="ECO:0007669"/>
    <property type="project" value="TreeGrafter"/>
</dbReference>
<dbReference type="Proteomes" id="UP000653472">
    <property type="component" value="Unassembled WGS sequence"/>
</dbReference>
<dbReference type="EMBL" id="JAAVXB010000001">
    <property type="protein sequence ID" value="NKF20864.1"/>
    <property type="molecule type" value="Genomic_DNA"/>
</dbReference>
<feature type="domain" description="AMP-binding enzyme C-terminal" evidence="6">
    <location>
        <begin position="452"/>
        <end position="529"/>
    </location>
</feature>
<comment type="similarity">
    <text evidence="1">Belongs to the ATP-dependent AMP-binding enzyme family.</text>
</comment>
<dbReference type="SUPFAM" id="SSF56801">
    <property type="entry name" value="Acetyl-CoA synthetase-like"/>
    <property type="match status" value="1"/>
</dbReference>
<dbReference type="GO" id="GO:0005524">
    <property type="term" value="F:ATP binding"/>
    <property type="evidence" value="ECO:0007669"/>
    <property type="project" value="UniProtKB-KW"/>
</dbReference>
<keyword evidence="8" id="KW-1185">Reference proteome</keyword>
<dbReference type="InterPro" id="IPR020845">
    <property type="entry name" value="AMP-binding_CS"/>
</dbReference>
<dbReference type="InterPro" id="IPR000873">
    <property type="entry name" value="AMP-dep_synth/lig_dom"/>
</dbReference>
<dbReference type="GO" id="GO:0015645">
    <property type="term" value="F:fatty acid ligase activity"/>
    <property type="evidence" value="ECO:0007669"/>
    <property type="project" value="TreeGrafter"/>
</dbReference>
<accession>A0A969W6L8</accession>
<dbReference type="FunFam" id="3.30.300.30:FF:000028">
    <property type="entry name" value="AMP-dependent synthetase"/>
    <property type="match status" value="1"/>
</dbReference>
<dbReference type="PANTHER" id="PTHR43605">
    <property type="entry name" value="ACYL-COENZYME A SYNTHETASE"/>
    <property type="match status" value="1"/>
</dbReference>
<dbReference type="PROSITE" id="PS00455">
    <property type="entry name" value="AMP_BINDING"/>
    <property type="match status" value="1"/>
</dbReference>
<sequence length="560" mass="62348">MSGGERFVAARNRLLAQRTDLEAAAHEFRWPELPDFNWAIDYFDVAARGNDTPALWLVEADGSEQILSWQQMSERSNQVANHLRVLGVRRGDHILVMLPNHVALWETMLAGMKLGAVLIPTTLLLSSDDLADRLQRGNARFVVAGTAETAKFAPYAGQFTGIAVGGGVDGWQAYEQAYAASKTFVADVGTRADDPLLLYFTSGTTSKPKLVLHTHRSYPVGHLSTMYWLGLQPGDLHYNISSPGWAKHAWSCFFSPWSAGATIFVYNYHRFDARAVLDELVRCGVSSLCAPPTVWRMLVQQDLGTWPVRLREIIGAGEPLNPQIIEHVRRAWGLTIRDGYGQTETTAQIGNTPGQVLKSGSMGRPLPGYRIALLDADGQPADEGEIAIALEPRPASLMRGYIDDADKTAAVMRDGWYRTGDVALRDADGYYSYVGRADDVFKASDYRISPFELESALIEHNAVAEAAVVPSPDPLRLAVPKAFIVLRDGHTPSRDLAADILRFARQRLAPYQRIRRIEFCDLPKTISGKIRRIELRRLEVGRGEQRRPEEYWEQDFPTSD</sequence>
<dbReference type="GO" id="GO:0004321">
    <property type="term" value="F:fatty-acyl-CoA synthase activity"/>
    <property type="evidence" value="ECO:0007669"/>
    <property type="project" value="TreeGrafter"/>
</dbReference>
<keyword evidence="2" id="KW-0436">Ligase</keyword>
<comment type="caution">
    <text evidence="7">The sequence shown here is derived from an EMBL/GenBank/DDBJ whole genome shotgun (WGS) entry which is preliminary data.</text>
</comment>
<dbReference type="RefSeq" id="WP_168146124.1">
    <property type="nucleotide sequence ID" value="NZ_JAAVXB010000001.1"/>
</dbReference>
<dbReference type="Pfam" id="PF00501">
    <property type="entry name" value="AMP-binding"/>
    <property type="match status" value="1"/>
</dbReference>
<evidence type="ECO:0000259" key="5">
    <source>
        <dbReference type="Pfam" id="PF00501"/>
    </source>
</evidence>
<dbReference type="AlphaFoldDB" id="A0A969W6L8"/>
<evidence type="ECO:0000313" key="7">
    <source>
        <dbReference type="EMBL" id="NKF20864.1"/>
    </source>
</evidence>
<gene>
    <name evidence="7" type="ORF">G7Y82_00950</name>
</gene>
<dbReference type="PANTHER" id="PTHR43605:SF10">
    <property type="entry name" value="ACYL-COA SYNTHETASE MEDIUM CHAIN FAMILY MEMBER 3"/>
    <property type="match status" value="1"/>
</dbReference>
<evidence type="ECO:0000256" key="3">
    <source>
        <dbReference type="ARBA" id="ARBA00022741"/>
    </source>
</evidence>
<evidence type="ECO:0000256" key="2">
    <source>
        <dbReference type="ARBA" id="ARBA00022598"/>
    </source>
</evidence>
<dbReference type="Gene3D" id="3.40.50.12780">
    <property type="entry name" value="N-terminal domain of ligase-like"/>
    <property type="match status" value="1"/>
</dbReference>
<proteinExistence type="inferred from homology"/>
<dbReference type="GO" id="GO:0016405">
    <property type="term" value="F:CoA-ligase activity"/>
    <property type="evidence" value="ECO:0007669"/>
    <property type="project" value="UniProtKB-ARBA"/>
</dbReference>
<dbReference type="InterPro" id="IPR042099">
    <property type="entry name" value="ANL_N_sf"/>
</dbReference>
<evidence type="ECO:0000256" key="4">
    <source>
        <dbReference type="ARBA" id="ARBA00022840"/>
    </source>
</evidence>
<organism evidence="7 8">
    <name type="scientific">Solimonas marina</name>
    <dbReference type="NCBI Taxonomy" id="2714601"/>
    <lineage>
        <taxon>Bacteria</taxon>
        <taxon>Pseudomonadati</taxon>
        <taxon>Pseudomonadota</taxon>
        <taxon>Gammaproteobacteria</taxon>
        <taxon>Nevskiales</taxon>
        <taxon>Nevskiaceae</taxon>
        <taxon>Solimonas</taxon>
    </lineage>
</organism>
<evidence type="ECO:0000259" key="6">
    <source>
        <dbReference type="Pfam" id="PF13193"/>
    </source>
</evidence>
<feature type="domain" description="AMP-dependent synthetase/ligase" evidence="5">
    <location>
        <begin position="45"/>
        <end position="401"/>
    </location>
</feature>
<dbReference type="InterPro" id="IPR051087">
    <property type="entry name" value="Mitochondrial_ACSM"/>
</dbReference>
<dbReference type="InterPro" id="IPR025110">
    <property type="entry name" value="AMP-bd_C"/>
</dbReference>
<keyword evidence="4" id="KW-0067">ATP-binding</keyword>
<dbReference type="Gene3D" id="3.30.300.30">
    <property type="match status" value="1"/>
</dbReference>
<reference evidence="7" key="1">
    <citation type="submission" date="2020-03" db="EMBL/GenBank/DDBJ databases">
        <title>Solimonas marina sp. nov., isolated from deep seawater of the Pacific Ocean.</title>
        <authorList>
            <person name="Liu X."/>
            <person name="Lai Q."/>
            <person name="Sun F."/>
            <person name="Gai Y."/>
            <person name="Li G."/>
            <person name="Shao Z."/>
        </authorList>
    </citation>
    <scope>NUCLEOTIDE SEQUENCE</scope>
    <source>
        <strain evidence="7">C16B3</strain>
    </source>
</reference>
<protein>
    <submittedName>
        <fullName evidence="7">AMP-binding protein</fullName>
    </submittedName>
</protein>